<evidence type="ECO:0000313" key="3">
    <source>
        <dbReference type="Proteomes" id="UP000307943"/>
    </source>
</evidence>
<dbReference type="PROSITE" id="PS51186">
    <property type="entry name" value="GNAT"/>
    <property type="match status" value="1"/>
</dbReference>
<organism evidence="2 3">
    <name type="scientific">Paenibacillus hemerocallicola</name>
    <dbReference type="NCBI Taxonomy" id="1172614"/>
    <lineage>
        <taxon>Bacteria</taxon>
        <taxon>Bacillati</taxon>
        <taxon>Bacillota</taxon>
        <taxon>Bacilli</taxon>
        <taxon>Bacillales</taxon>
        <taxon>Paenibacillaceae</taxon>
        <taxon>Paenibacillus</taxon>
    </lineage>
</organism>
<proteinExistence type="predicted"/>
<feature type="domain" description="N-acetyltransferase" evidence="1">
    <location>
        <begin position="4"/>
        <end position="149"/>
    </location>
</feature>
<evidence type="ECO:0000259" key="1">
    <source>
        <dbReference type="PROSITE" id="PS51186"/>
    </source>
</evidence>
<dbReference type="CDD" id="cd04301">
    <property type="entry name" value="NAT_SF"/>
    <property type="match status" value="1"/>
</dbReference>
<accession>A0A5C4SXY2</accession>
<dbReference type="PANTHER" id="PTHR13355:SF11">
    <property type="entry name" value="GLUCOSAMINE 6-PHOSPHATE N-ACETYLTRANSFERASE"/>
    <property type="match status" value="1"/>
</dbReference>
<dbReference type="Proteomes" id="UP000307943">
    <property type="component" value="Unassembled WGS sequence"/>
</dbReference>
<name>A0A5C4SXY2_9BACL</name>
<dbReference type="InterPro" id="IPR016181">
    <property type="entry name" value="Acyl_CoA_acyltransferase"/>
</dbReference>
<dbReference type="OrthoDB" id="9797826at2"/>
<dbReference type="PANTHER" id="PTHR13355">
    <property type="entry name" value="GLUCOSAMINE 6-PHOSPHATE N-ACETYLTRANSFERASE"/>
    <property type="match status" value="1"/>
</dbReference>
<dbReference type="InterPro" id="IPR000182">
    <property type="entry name" value="GNAT_dom"/>
</dbReference>
<sequence>MSYPIVRYIQDHELAEILQLYKHLNKDDPDLDLEEIGDLWNAIINDEMMKIIVVEFDRRIVASCVLTLIKNLTRSGRPYGLIENVVTHSDFRKKGYGRMVLNKAVEYARERNCYKLMLMTGSKREEIHKFYESCGFQQGVKTGFIIKMM</sequence>
<keyword evidence="3" id="KW-1185">Reference proteome</keyword>
<dbReference type="Gene3D" id="3.40.630.30">
    <property type="match status" value="1"/>
</dbReference>
<dbReference type="AlphaFoldDB" id="A0A5C4SXY2"/>
<evidence type="ECO:0000313" key="2">
    <source>
        <dbReference type="EMBL" id="TNJ60048.1"/>
    </source>
</evidence>
<dbReference type="GO" id="GO:0004343">
    <property type="term" value="F:glucosamine 6-phosphate N-acetyltransferase activity"/>
    <property type="evidence" value="ECO:0007669"/>
    <property type="project" value="TreeGrafter"/>
</dbReference>
<dbReference type="InterPro" id="IPR039143">
    <property type="entry name" value="GNPNAT1-like"/>
</dbReference>
<reference evidence="2 3" key="1">
    <citation type="submission" date="2019-05" db="EMBL/GenBank/DDBJ databases">
        <title>We sequenced the genome of Paenibacillus hemerocallicola KCTC 33185 for further insight into its adaptation and study the phylogeny of Paenibacillus.</title>
        <authorList>
            <person name="Narsing Rao M.P."/>
        </authorList>
    </citation>
    <scope>NUCLEOTIDE SEQUENCE [LARGE SCALE GENOMIC DNA]</scope>
    <source>
        <strain evidence="2 3">KCTC 33185</strain>
    </source>
</reference>
<keyword evidence="2" id="KW-0808">Transferase</keyword>
<comment type="caution">
    <text evidence="2">The sequence shown here is derived from an EMBL/GenBank/DDBJ whole genome shotgun (WGS) entry which is preliminary data.</text>
</comment>
<dbReference type="Pfam" id="PF00583">
    <property type="entry name" value="Acetyltransf_1"/>
    <property type="match status" value="1"/>
</dbReference>
<dbReference type="SUPFAM" id="SSF55729">
    <property type="entry name" value="Acyl-CoA N-acyltransferases (Nat)"/>
    <property type="match status" value="1"/>
</dbReference>
<protein>
    <submittedName>
        <fullName evidence="2">GNAT family N-acetyltransferase</fullName>
    </submittedName>
</protein>
<dbReference type="EMBL" id="VDCQ01000087">
    <property type="protein sequence ID" value="TNJ60048.1"/>
    <property type="molecule type" value="Genomic_DNA"/>
</dbReference>
<gene>
    <name evidence="2" type="ORF">FE784_36430</name>
</gene>